<accession>R7WRY7</accession>
<gene>
    <name evidence="1" type="ORF">Rrhod_0533</name>
</gene>
<organism evidence="1 2">
    <name type="scientific">Rhodococcus rhodnii LMG 5362</name>
    <dbReference type="NCBI Taxonomy" id="1273125"/>
    <lineage>
        <taxon>Bacteria</taxon>
        <taxon>Bacillati</taxon>
        <taxon>Actinomycetota</taxon>
        <taxon>Actinomycetes</taxon>
        <taxon>Mycobacteriales</taxon>
        <taxon>Nocardiaceae</taxon>
        <taxon>Rhodococcus</taxon>
    </lineage>
</organism>
<name>R7WRY7_9NOCA</name>
<keyword evidence="2" id="KW-1185">Reference proteome</keyword>
<comment type="caution">
    <text evidence="1">The sequence shown here is derived from an EMBL/GenBank/DDBJ whole genome shotgun (WGS) entry which is preliminary data.</text>
</comment>
<protein>
    <submittedName>
        <fullName evidence="1">Uncharacterized protein</fullName>
    </submittedName>
</protein>
<evidence type="ECO:0000313" key="2">
    <source>
        <dbReference type="Proteomes" id="UP000013525"/>
    </source>
</evidence>
<dbReference type="AlphaFoldDB" id="R7WRY7"/>
<evidence type="ECO:0000313" key="1">
    <source>
        <dbReference type="EMBL" id="EOM78083.1"/>
    </source>
</evidence>
<sequence>MLGDVLRSPSMSQNGVCGFTWATASDSILSVATPPLIVKSQRVCGPLARPIKKYSSAADGKSLPSENSYETVKSPTVGRFKLPVGVGLRISVMHSTSHDFDTATHGIIV</sequence>
<proteinExistence type="predicted"/>
<reference evidence="1 2" key="1">
    <citation type="journal article" date="2013" name="Genome Announc.">
        <title>Draft Genome Sequence of Rhodococcus rhodnii Strain LMG5362, a Symbiont of Rhodnius prolixus (Hemiptera, Reduviidae, Triatominae), the Principle Vector of Trypanosoma cruzi.</title>
        <authorList>
            <person name="Pachebat J.A."/>
            <person name="van Keulen G."/>
            <person name="Whitten M.M."/>
            <person name="Girdwood S."/>
            <person name="Del Sol R."/>
            <person name="Dyson P.J."/>
            <person name="Facey P.D."/>
        </authorList>
    </citation>
    <scope>NUCLEOTIDE SEQUENCE [LARGE SCALE GENOMIC DNA]</scope>
    <source>
        <strain evidence="1 2">LMG 5362</strain>
    </source>
</reference>
<dbReference type="Proteomes" id="UP000013525">
    <property type="component" value="Unassembled WGS sequence"/>
</dbReference>
<dbReference type="EMBL" id="APMY01000016">
    <property type="protein sequence ID" value="EOM78083.1"/>
    <property type="molecule type" value="Genomic_DNA"/>
</dbReference>